<gene>
    <name evidence="11" type="ORF">SAMN02745148_01105</name>
</gene>
<dbReference type="InterPro" id="IPR003464">
    <property type="entry name" value="Muconolactone_d_Isoase"/>
</dbReference>
<evidence type="ECO:0000256" key="9">
    <source>
        <dbReference type="PIRNR" id="PIRNR001486"/>
    </source>
</evidence>
<keyword evidence="12" id="KW-1185">Reference proteome</keyword>
<evidence type="ECO:0000256" key="6">
    <source>
        <dbReference type="ARBA" id="ARBA00022797"/>
    </source>
</evidence>
<feature type="domain" description="Muconolactone isomerase" evidence="10">
    <location>
        <begin position="1"/>
        <end position="89"/>
    </location>
</feature>
<comment type="subunit">
    <text evidence="4">Homodecamer.</text>
</comment>
<dbReference type="PIRSF" id="PIRSF001486">
    <property type="entry name" value="CatC"/>
    <property type="match status" value="1"/>
</dbReference>
<evidence type="ECO:0000256" key="2">
    <source>
        <dbReference type="ARBA" id="ARBA00005193"/>
    </source>
</evidence>
<name>A0A1M4W7B8_9GAMM</name>
<dbReference type="AlphaFoldDB" id="A0A1M4W7B8"/>
<dbReference type="GO" id="GO:0016159">
    <property type="term" value="F:muconolactone delta-isomerase activity"/>
    <property type="evidence" value="ECO:0007669"/>
    <property type="project" value="UniProtKB-UniRule"/>
</dbReference>
<evidence type="ECO:0000256" key="7">
    <source>
        <dbReference type="ARBA" id="ARBA00023235"/>
    </source>
</evidence>
<evidence type="ECO:0000256" key="8">
    <source>
        <dbReference type="NCBIfam" id="TIGR03221"/>
    </source>
</evidence>
<comment type="catalytic activity">
    <reaction evidence="1 9">
        <text>(S)-muconolactone = (4,5-dihydro-5-oxofuran-2-yl)-acetate</text>
        <dbReference type="Rhea" id="RHEA:12348"/>
        <dbReference type="ChEBI" id="CHEBI:58425"/>
        <dbReference type="ChEBI" id="CHEBI:58736"/>
        <dbReference type="EC" id="5.3.3.4"/>
    </reaction>
</comment>
<dbReference type="Gene3D" id="3.30.70.1060">
    <property type="entry name" value="Dimeric alpha+beta barrel"/>
    <property type="match status" value="1"/>
</dbReference>
<dbReference type="NCBIfam" id="TIGR03221">
    <property type="entry name" value="muco_delta"/>
    <property type="match status" value="1"/>
</dbReference>
<dbReference type="STRING" id="1121942.SAMN02745148_01105"/>
<comment type="pathway">
    <text evidence="2 9">Aromatic compound metabolism; beta-ketoadipate pathway; 5-oxo-4,5-dihydro-2-furylacetate from catechol: step 3/3.</text>
</comment>
<dbReference type="RefSeq" id="WP_072820537.1">
    <property type="nucleotide sequence ID" value="NZ_FQUJ01000004.1"/>
</dbReference>
<evidence type="ECO:0000313" key="11">
    <source>
        <dbReference type="EMBL" id="SHE77097.1"/>
    </source>
</evidence>
<reference evidence="11 12" key="1">
    <citation type="submission" date="2016-11" db="EMBL/GenBank/DDBJ databases">
        <authorList>
            <person name="Jaros S."/>
            <person name="Januszkiewicz K."/>
            <person name="Wedrychowicz H."/>
        </authorList>
    </citation>
    <scope>NUCLEOTIDE SEQUENCE [LARGE SCALE GENOMIC DNA]</scope>
    <source>
        <strain evidence="11 12">DSM 19980</strain>
    </source>
</reference>
<evidence type="ECO:0000313" key="12">
    <source>
        <dbReference type="Proteomes" id="UP000184346"/>
    </source>
</evidence>
<dbReference type="InterPro" id="IPR011008">
    <property type="entry name" value="Dimeric_a/b-barrel"/>
</dbReference>
<evidence type="ECO:0000256" key="4">
    <source>
        <dbReference type="ARBA" id="ARBA00011365"/>
    </source>
</evidence>
<dbReference type="Pfam" id="PF02426">
    <property type="entry name" value="MIase"/>
    <property type="match status" value="1"/>
</dbReference>
<proteinExistence type="inferred from homology"/>
<dbReference type="Proteomes" id="UP000184346">
    <property type="component" value="Unassembled WGS sequence"/>
</dbReference>
<evidence type="ECO:0000256" key="5">
    <source>
        <dbReference type="ARBA" id="ARBA00012070"/>
    </source>
</evidence>
<protein>
    <recommendedName>
        <fullName evidence="5 8">Muconolactone Delta-isomerase</fullName>
        <shortName evidence="9">MIase</shortName>
        <ecNumber evidence="5 8">5.3.3.4</ecNumber>
    </recommendedName>
</protein>
<accession>A0A1M4W7B8</accession>
<evidence type="ECO:0000256" key="3">
    <source>
        <dbReference type="ARBA" id="ARBA00010882"/>
    </source>
</evidence>
<dbReference type="OrthoDB" id="2889526at2"/>
<dbReference type="InterPro" id="IPR026029">
    <property type="entry name" value="MLI_dom"/>
</dbReference>
<comment type="similarity">
    <text evidence="3 9">Belongs to the muconolactone Delta-isomerase family.</text>
</comment>
<dbReference type="UniPathway" id="UPA00157">
    <property type="reaction ID" value="UER00260"/>
</dbReference>
<keyword evidence="6 9" id="KW-0058">Aromatic hydrocarbons catabolism</keyword>
<sequence>MLFHVEMTVKLPPSMPAEQASEIKAKEKAYAQELQRQGKWRHLWRVAGSYANVSLFDVQDNAELQDLISNLPLFPYMEISVKPLCRHPSSIREDDS</sequence>
<evidence type="ECO:0000259" key="10">
    <source>
        <dbReference type="Pfam" id="PF02426"/>
    </source>
</evidence>
<evidence type="ECO:0000256" key="1">
    <source>
        <dbReference type="ARBA" id="ARBA00001739"/>
    </source>
</evidence>
<dbReference type="GO" id="GO:0042952">
    <property type="term" value="P:beta-ketoadipate pathway"/>
    <property type="evidence" value="ECO:0007669"/>
    <property type="project" value="UniProtKB-UniRule"/>
</dbReference>
<organism evidence="11 12">
    <name type="scientific">Modicisalibacter ilicicola DSM 19980</name>
    <dbReference type="NCBI Taxonomy" id="1121942"/>
    <lineage>
        <taxon>Bacteria</taxon>
        <taxon>Pseudomonadati</taxon>
        <taxon>Pseudomonadota</taxon>
        <taxon>Gammaproteobacteria</taxon>
        <taxon>Oceanospirillales</taxon>
        <taxon>Halomonadaceae</taxon>
        <taxon>Modicisalibacter</taxon>
    </lineage>
</organism>
<dbReference type="EC" id="5.3.3.4" evidence="5 8"/>
<keyword evidence="7 9" id="KW-0413">Isomerase</keyword>
<dbReference type="EMBL" id="FQUJ01000004">
    <property type="protein sequence ID" value="SHE77097.1"/>
    <property type="molecule type" value="Genomic_DNA"/>
</dbReference>
<dbReference type="SUPFAM" id="SSF54909">
    <property type="entry name" value="Dimeric alpha+beta barrel"/>
    <property type="match status" value="1"/>
</dbReference>